<proteinExistence type="predicted"/>
<dbReference type="EMBL" id="WTYB01000003">
    <property type="protein sequence ID" value="MXP39672.1"/>
    <property type="molecule type" value="Genomic_DNA"/>
</dbReference>
<keyword evidence="2" id="KW-0472">Membrane</keyword>
<sequence>MSRPSLIERLRRMNQRSLFGPGVRRMVTSSRTVGEPEPEDISTAGQARAEAVQRLQVGMFGIGAMVLLVGLASIIGGQAELNEDLAVPEAAPTTEPNPVPAQANPLADAGVVPDIAAEPSASPMPALPPAASGNVAPEQ</sequence>
<keyword evidence="2" id="KW-1133">Transmembrane helix</keyword>
<reference evidence="3 6" key="2">
    <citation type="submission" date="2020-08" db="EMBL/GenBank/DDBJ databases">
        <title>Genomic Encyclopedia of Type Strains, Phase IV (KMG-IV): sequencing the most valuable type-strain genomes for metagenomic binning, comparative biology and taxonomic classification.</title>
        <authorList>
            <person name="Goeker M."/>
        </authorList>
    </citation>
    <scope>NUCLEOTIDE SEQUENCE [LARGE SCALE GENOMIC DNA]</scope>
    <source>
        <strain evidence="3 6">DSM 8510</strain>
    </source>
</reference>
<evidence type="ECO:0000313" key="5">
    <source>
        <dbReference type="Proteomes" id="UP000430021"/>
    </source>
</evidence>
<dbReference type="RefSeq" id="WP_160761819.1">
    <property type="nucleotide sequence ID" value="NZ_BAAADZ010000011.1"/>
</dbReference>
<keyword evidence="6" id="KW-1185">Reference proteome</keyword>
<dbReference type="Proteomes" id="UP000430021">
    <property type="component" value="Unassembled WGS sequence"/>
</dbReference>
<feature type="region of interest" description="Disordered" evidence="1">
    <location>
        <begin position="89"/>
        <end position="139"/>
    </location>
</feature>
<name>A0A6I4ULF0_9SPHN</name>
<reference evidence="4 5" key="1">
    <citation type="submission" date="2019-12" db="EMBL/GenBank/DDBJ databases">
        <title>Genomic-based taxomic classification of the family Erythrobacteraceae.</title>
        <authorList>
            <person name="Xu L."/>
        </authorList>
    </citation>
    <scope>NUCLEOTIDE SEQUENCE [LARGE SCALE GENOMIC DNA]</scope>
    <source>
        <strain evidence="4 5">JCM 10282</strain>
    </source>
</reference>
<dbReference type="EMBL" id="JACICE010000003">
    <property type="protein sequence ID" value="MBB3776820.1"/>
    <property type="molecule type" value="Genomic_DNA"/>
</dbReference>
<protein>
    <submittedName>
        <fullName evidence="4">Uncharacterized protein</fullName>
    </submittedName>
</protein>
<organism evidence="4 5">
    <name type="scientific">Erythrobacter ramosus</name>
    <dbReference type="NCBI Taxonomy" id="35811"/>
    <lineage>
        <taxon>Bacteria</taxon>
        <taxon>Pseudomonadati</taxon>
        <taxon>Pseudomonadota</taxon>
        <taxon>Alphaproteobacteria</taxon>
        <taxon>Sphingomonadales</taxon>
        <taxon>Erythrobacteraceae</taxon>
        <taxon>Erythrobacter/Porphyrobacter group</taxon>
        <taxon>Erythrobacter</taxon>
    </lineage>
</organism>
<gene>
    <name evidence="3" type="ORF">FHS52_002812</name>
    <name evidence="4" type="ORF">GRI59_13770</name>
</gene>
<dbReference type="OrthoDB" id="7509339at2"/>
<dbReference type="Proteomes" id="UP000548685">
    <property type="component" value="Unassembled WGS sequence"/>
</dbReference>
<feature type="compositionally biased region" description="Low complexity" evidence="1">
    <location>
        <begin position="116"/>
        <end position="132"/>
    </location>
</feature>
<evidence type="ECO:0000313" key="4">
    <source>
        <dbReference type="EMBL" id="MXP39672.1"/>
    </source>
</evidence>
<evidence type="ECO:0000256" key="2">
    <source>
        <dbReference type="SAM" id="Phobius"/>
    </source>
</evidence>
<evidence type="ECO:0000313" key="6">
    <source>
        <dbReference type="Proteomes" id="UP000548685"/>
    </source>
</evidence>
<evidence type="ECO:0000313" key="3">
    <source>
        <dbReference type="EMBL" id="MBB3776820.1"/>
    </source>
</evidence>
<keyword evidence="2" id="KW-0812">Transmembrane</keyword>
<feature type="transmembrane region" description="Helical" evidence="2">
    <location>
        <begin position="57"/>
        <end position="75"/>
    </location>
</feature>
<evidence type="ECO:0000256" key="1">
    <source>
        <dbReference type="SAM" id="MobiDB-lite"/>
    </source>
</evidence>
<comment type="caution">
    <text evidence="4">The sequence shown here is derived from an EMBL/GenBank/DDBJ whole genome shotgun (WGS) entry which is preliminary data.</text>
</comment>
<dbReference type="AlphaFoldDB" id="A0A6I4ULF0"/>
<accession>A0A6I4ULF0</accession>